<dbReference type="GO" id="GO:0008273">
    <property type="term" value="F:calcium, potassium:sodium antiporter activity"/>
    <property type="evidence" value="ECO:0007669"/>
    <property type="project" value="TreeGrafter"/>
</dbReference>
<feature type="transmembrane region" description="Helical" evidence="5">
    <location>
        <begin position="120"/>
        <end position="136"/>
    </location>
</feature>
<evidence type="ECO:0000256" key="2">
    <source>
        <dbReference type="ARBA" id="ARBA00022692"/>
    </source>
</evidence>
<dbReference type="EMBL" id="CP040946">
    <property type="protein sequence ID" value="QDC45058.1"/>
    <property type="molecule type" value="Genomic_DNA"/>
</dbReference>
<proteinExistence type="predicted"/>
<comment type="subcellular location">
    <subcellularLocation>
        <location evidence="1">Membrane</location>
        <topology evidence="1">Multi-pass membrane protein</topology>
    </subcellularLocation>
</comment>
<feature type="transmembrane region" description="Helical" evidence="5">
    <location>
        <begin position="142"/>
        <end position="161"/>
    </location>
</feature>
<feature type="domain" description="Sodium/calcium exchanger membrane region" evidence="6">
    <location>
        <begin position="197"/>
        <end position="335"/>
    </location>
</feature>
<keyword evidence="2 5" id="KW-0812">Transmembrane</keyword>
<feature type="transmembrane region" description="Helical" evidence="5">
    <location>
        <begin position="193"/>
        <end position="215"/>
    </location>
</feature>
<gene>
    <name evidence="7" type="ORF">FIU01_11360</name>
</gene>
<evidence type="ECO:0000313" key="8">
    <source>
        <dbReference type="Proteomes" id="UP000311008"/>
    </source>
</evidence>
<dbReference type="Gene3D" id="1.20.1420.30">
    <property type="entry name" value="NCX, central ion-binding region"/>
    <property type="match status" value="1"/>
</dbReference>
<evidence type="ECO:0000313" key="7">
    <source>
        <dbReference type="EMBL" id="QDC45058.1"/>
    </source>
</evidence>
<dbReference type="OrthoDB" id="9786081at2"/>
<dbReference type="RefSeq" id="WP_140004383.1">
    <property type="nucleotide sequence ID" value="NZ_CP040946.1"/>
</dbReference>
<feature type="transmembrane region" description="Helical" evidence="5">
    <location>
        <begin position="315"/>
        <end position="335"/>
    </location>
</feature>
<dbReference type="InterPro" id="IPR044880">
    <property type="entry name" value="NCX_ion-bd_dom_sf"/>
</dbReference>
<dbReference type="PANTHER" id="PTHR10846:SF8">
    <property type="entry name" value="INNER MEMBRANE PROTEIN YRBG"/>
    <property type="match status" value="1"/>
</dbReference>
<dbReference type="GO" id="GO:0005262">
    <property type="term" value="F:calcium channel activity"/>
    <property type="evidence" value="ECO:0007669"/>
    <property type="project" value="TreeGrafter"/>
</dbReference>
<dbReference type="GO" id="GO:0005886">
    <property type="term" value="C:plasma membrane"/>
    <property type="evidence" value="ECO:0007669"/>
    <property type="project" value="TreeGrafter"/>
</dbReference>
<dbReference type="InterPro" id="IPR004837">
    <property type="entry name" value="NaCa_Exmemb"/>
</dbReference>
<reference evidence="8" key="1">
    <citation type="journal article" date="2019" name="ISME J.">
        <title>Evolution in action: habitat transition from sediment to the pelagial leads to genome streamlining in Methylophilaceae.</title>
        <authorList>
            <person name="Salcher M."/>
            <person name="Schaefle D."/>
            <person name="Kaspar M."/>
            <person name="Neuenschwander S.M."/>
            <person name="Ghai R."/>
        </authorList>
    </citation>
    <scope>NUCLEOTIDE SEQUENCE [LARGE SCALE GENOMIC DNA]</scope>
    <source>
        <strain evidence="8">MMS-M-51</strain>
    </source>
</reference>
<feature type="transmembrane region" description="Helical" evidence="5">
    <location>
        <begin position="261"/>
        <end position="280"/>
    </location>
</feature>
<keyword evidence="8" id="KW-1185">Reference proteome</keyword>
<evidence type="ECO:0000256" key="3">
    <source>
        <dbReference type="ARBA" id="ARBA00022989"/>
    </source>
</evidence>
<feature type="transmembrane region" description="Helical" evidence="5">
    <location>
        <begin position="75"/>
        <end position="100"/>
    </location>
</feature>
<organism evidence="7 8">
    <name type="scientific">Methylophilus medardicus</name>
    <dbReference type="NCBI Taxonomy" id="2588534"/>
    <lineage>
        <taxon>Bacteria</taxon>
        <taxon>Pseudomonadati</taxon>
        <taxon>Pseudomonadota</taxon>
        <taxon>Betaproteobacteria</taxon>
        <taxon>Nitrosomonadales</taxon>
        <taxon>Methylophilaceae</taxon>
        <taxon>Methylophilus</taxon>
    </lineage>
</organism>
<keyword evidence="3 5" id="KW-1133">Transmembrane helix</keyword>
<protein>
    <submittedName>
        <fullName evidence="7">Sodium:calcium antiporter</fullName>
    </submittedName>
</protein>
<accession>A0A5B8CUT0</accession>
<evidence type="ECO:0000259" key="6">
    <source>
        <dbReference type="Pfam" id="PF01699"/>
    </source>
</evidence>
<feature type="transmembrane region" description="Helical" evidence="5">
    <location>
        <begin position="221"/>
        <end position="240"/>
    </location>
</feature>
<evidence type="ECO:0000256" key="1">
    <source>
        <dbReference type="ARBA" id="ARBA00004141"/>
    </source>
</evidence>
<feature type="transmembrane region" description="Helical" evidence="5">
    <location>
        <begin position="292"/>
        <end position="308"/>
    </location>
</feature>
<evidence type="ECO:0000256" key="4">
    <source>
        <dbReference type="ARBA" id="ARBA00023136"/>
    </source>
</evidence>
<feature type="domain" description="Sodium/calcium exchanger membrane region" evidence="6">
    <location>
        <begin position="3"/>
        <end position="163"/>
    </location>
</feature>
<dbReference type="KEGG" id="mmec:FIU01_11360"/>
<dbReference type="PANTHER" id="PTHR10846">
    <property type="entry name" value="SODIUM/POTASSIUM/CALCIUM EXCHANGER"/>
    <property type="match status" value="1"/>
</dbReference>
<sequence length="336" mass="36022">MVFLQLLLMLLVILVAAEVFTNALEHLGERLGISEGVTGSIFAAVGTALPETLVPLLAIFSYTSSTGDSHAGHDIGVGAILGAPLMLATLSISLMALSVLKRRGARGHIRPERTGLIRDLNFFILAFIFASIAMFIPHTQALVRYGISILMILTYFVYVLMTIKASKALVEEGHATEAEDIMMLSKLGLPTNMATIVVQLLIGLGLLIAGAKGFINEVETAAAILGVSALLLSLLIIPIATELPEKVNSILWIRKGKDTLAFGNITGAMVFQGTLLPAIGIMLTDWAPRQEVALGILITLLAAIWLRYRIAKGGLLVWHLLVNGLFYLAYLAIVLS</sequence>
<name>A0A5B8CUT0_9PROT</name>
<dbReference type="Proteomes" id="UP000311008">
    <property type="component" value="Chromosome"/>
</dbReference>
<dbReference type="GO" id="GO:0006874">
    <property type="term" value="P:intracellular calcium ion homeostasis"/>
    <property type="evidence" value="ECO:0007669"/>
    <property type="project" value="TreeGrafter"/>
</dbReference>
<dbReference type="Pfam" id="PF01699">
    <property type="entry name" value="Na_Ca_ex"/>
    <property type="match status" value="2"/>
</dbReference>
<keyword evidence="4 5" id="KW-0472">Membrane</keyword>
<dbReference type="InterPro" id="IPR004481">
    <property type="entry name" value="K/Na/Ca-exchanger"/>
</dbReference>
<evidence type="ECO:0000256" key="5">
    <source>
        <dbReference type="SAM" id="Phobius"/>
    </source>
</evidence>
<dbReference type="AlphaFoldDB" id="A0A5B8CUT0"/>